<evidence type="ECO:0000313" key="1">
    <source>
        <dbReference type="EMBL" id="ODM89836.1"/>
    </source>
</evidence>
<organism evidence="1 2">
    <name type="scientific">Orchesella cincta</name>
    <name type="common">Springtail</name>
    <name type="synonym">Podura cincta</name>
    <dbReference type="NCBI Taxonomy" id="48709"/>
    <lineage>
        <taxon>Eukaryota</taxon>
        <taxon>Metazoa</taxon>
        <taxon>Ecdysozoa</taxon>
        <taxon>Arthropoda</taxon>
        <taxon>Hexapoda</taxon>
        <taxon>Collembola</taxon>
        <taxon>Entomobryomorpha</taxon>
        <taxon>Entomobryoidea</taxon>
        <taxon>Orchesellidae</taxon>
        <taxon>Orchesellinae</taxon>
        <taxon>Orchesella</taxon>
    </lineage>
</organism>
<dbReference type="AlphaFoldDB" id="A0A1D2MA27"/>
<keyword evidence="2" id="KW-1185">Reference proteome</keyword>
<evidence type="ECO:0008006" key="3">
    <source>
        <dbReference type="Google" id="ProtNLM"/>
    </source>
</evidence>
<comment type="caution">
    <text evidence="1">The sequence shown here is derived from an EMBL/GenBank/DDBJ whole genome shotgun (WGS) entry which is preliminary data.</text>
</comment>
<name>A0A1D2MA27_ORCCI</name>
<proteinExistence type="predicted"/>
<dbReference type="Proteomes" id="UP000094527">
    <property type="component" value="Unassembled WGS sequence"/>
</dbReference>
<dbReference type="EMBL" id="LJIJ01002333">
    <property type="protein sequence ID" value="ODM89836.1"/>
    <property type="molecule type" value="Genomic_DNA"/>
</dbReference>
<dbReference type="STRING" id="48709.A0A1D2MA27"/>
<dbReference type="OrthoDB" id="8123811at2759"/>
<dbReference type="Gene3D" id="3.40.50.300">
    <property type="entry name" value="P-loop containing nucleotide triphosphate hydrolases"/>
    <property type="match status" value="1"/>
</dbReference>
<sequence length="346" mass="40145">MEAFQREHIYSHLDELICNTKLGFIFIAYLVSKNILSGSDVAELDSIKNQLDKSRKFYEIIHIEGFGPSSSTYEPDLPEISGRIRKRVRYDVRSPVQLFTGREEELLILCEQLQSNTPQMTLVTQITSITGLGGIGKSELCRKYLQMYSGNHDGNCIWIDAEKPENMKNGFKILAKDHLKISLKDVDGEDKSIETVVDEIKRGIFVFDNAISSDCKHLDKFLPLRVFDAAPRIIITSRDKEWDLPVRVLPLKELKEWDAVEFVKKSLCIENNSQDKMILRLVNCELAYERNRLQQLCTHHFYNMENNNGNNICRQRRRDARHDHESLHEEFSELAKDMKRQIVPNV</sequence>
<dbReference type="SUPFAM" id="SSF52540">
    <property type="entry name" value="P-loop containing nucleoside triphosphate hydrolases"/>
    <property type="match status" value="1"/>
</dbReference>
<gene>
    <name evidence="1" type="ORF">Ocin01_16846</name>
</gene>
<protein>
    <recommendedName>
        <fullName evidence="3">NB-ARC domain-containing protein</fullName>
    </recommendedName>
</protein>
<reference evidence="1 2" key="1">
    <citation type="journal article" date="2016" name="Genome Biol. Evol.">
        <title>Gene Family Evolution Reflects Adaptation to Soil Environmental Stressors in the Genome of the Collembolan Orchesella cincta.</title>
        <authorList>
            <person name="Faddeeva-Vakhrusheva A."/>
            <person name="Derks M.F."/>
            <person name="Anvar S.Y."/>
            <person name="Agamennone V."/>
            <person name="Suring W."/>
            <person name="Smit S."/>
            <person name="van Straalen N.M."/>
            <person name="Roelofs D."/>
        </authorList>
    </citation>
    <scope>NUCLEOTIDE SEQUENCE [LARGE SCALE GENOMIC DNA]</scope>
    <source>
        <tissue evidence="1">Mixed pool</tissue>
    </source>
</reference>
<accession>A0A1D2MA27</accession>
<dbReference type="InterPro" id="IPR027417">
    <property type="entry name" value="P-loop_NTPase"/>
</dbReference>
<evidence type="ECO:0000313" key="2">
    <source>
        <dbReference type="Proteomes" id="UP000094527"/>
    </source>
</evidence>